<gene>
    <name evidence="20" type="primary">nad2</name>
</gene>
<feature type="transmembrane region" description="Helical" evidence="18">
    <location>
        <begin position="54"/>
        <end position="75"/>
    </location>
</feature>
<dbReference type="GO" id="GO:0005743">
    <property type="term" value="C:mitochondrial inner membrane"/>
    <property type="evidence" value="ECO:0007669"/>
    <property type="project" value="UniProtKB-SubCell"/>
</dbReference>
<evidence type="ECO:0000256" key="4">
    <source>
        <dbReference type="ARBA" id="ARBA00012944"/>
    </source>
</evidence>
<keyword evidence="16 18" id="KW-0472">Membrane</keyword>
<keyword evidence="15 18" id="KW-0496">Mitochondrion</keyword>
<comment type="function">
    <text evidence="18">Core subunit of the mitochondrial membrane respiratory chain NADH dehydrogenase (Complex I) which catalyzes electron transfer from NADH through the respiratory chain, using ubiquinone as an electron acceptor. Essential for the catalytic activity and assembly of complex I.</text>
</comment>
<feature type="transmembrane region" description="Helical" evidence="18">
    <location>
        <begin position="195"/>
        <end position="216"/>
    </location>
</feature>
<dbReference type="EMBL" id="KX035158">
    <property type="protein sequence ID" value="AOY39422.1"/>
    <property type="molecule type" value="Genomic_DNA"/>
</dbReference>
<dbReference type="PANTHER" id="PTHR46552:SF1">
    <property type="entry name" value="NADH-UBIQUINONE OXIDOREDUCTASE CHAIN 2"/>
    <property type="match status" value="1"/>
</dbReference>
<evidence type="ECO:0000259" key="19">
    <source>
        <dbReference type="Pfam" id="PF00361"/>
    </source>
</evidence>
<dbReference type="AlphaFoldDB" id="A0A343A4E4"/>
<evidence type="ECO:0000256" key="10">
    <source>
        <dbReference type="ARBA" id="ARBA00022967"/>
    </source>
</evidence>
<dbReference type="InterPro" id="IPR050175">
    <property type="entry name" value="Complex_I_Subunit_2"/>
</dbReference>
<comment type="similarity">
    <text evidence="3 18">Belongs to the complex I subunit 2 family.</text>
</comment>
<evidence type="ECO:0000256" key="13">
    <source>
        <dbReference type="ARBA" id="ARBA00023027"/>
    </source>
</evidence>
<comment type="catalytic activity">
    <reaction evidence="17 18">
        <text>a ubiquinone + NADH + 5 H(+)(in) = a ubiquinol + NAD(+) + 4 H(+)(out)</text>
        <dbReference type="Rhea" id="RHEA:29091"/>
        <dbReference type="Rhea" id="RHEA-COMP:9565"/>
        <dbReference type="Rhea" id="RHEA-COMP:9566"/>
        <dbReference type="ChEBI" id="CHEBI:15378"/>
        <dbReference type="ChEBI" id="CHEBI:16389"/>
        <dbReference type="ChEBI" id="CHEBI:17976"/>
        <dbReference type="ChEBI" id="CHEBI:57540"/>
        <dbReference type="ChEBI" id="CHEBI:57945"/>
        <dbReference type="EC" id="7.1.1.2"/>
    </reaction>
</comment>
<sequence length="330" mass="37146">MILFFTTMVFGTLLAISSYSWFSMWIGLEINLLSIIPLFSNVKSIYPSEAALKYFITQAMASSILLFSVILLLTMNEFLPMNSILLTTLNSSLLTKMGAAPFHFWFPEVIEGLNWMNSLILLTWQKLAPLVILSYNTQLVLFISIVIIISAMVGGILGLNQLSLRKILAFSSINHLGWMLASIMISSPIWFNYFLVYSVISLNLILIFNHLNLFVLHQASSALKNSKLTKISVILNFLSLGGLPPLLGFFPKWMTLNILTENNFNFLGILMVILTLITLFFYLRICFSSLTLNNYEKIISSNETPPFSELFINMASLAGLSIGPMILFML</sequence>
<evidence type="ECO:0000256" key="8">
    <source>
        <dbReference type="ARBA" id="ARBA00022692"/>
    </source>
</evidence>
<dbReference type="InterPro" id="IPR003917">
    <property type="entry name" value="NADH_UbQ_OxRdtase_chain2"/>
</dbReference>
<dbReference type="Pfam" id="PF00361">
    <property type="entry name" value="Proton_antipo_M"/>
    <property type="match status" value="1"/>
</dbReference>
<proteinExistence type="inferred from homology"/>
<dbReference type="EC" id="7.1.1.2" evidence="4 18"/>
<comment type="function">
    <text evidence="1">Core subunit of the mitochondrial membrane respiratory chain NADH dehydrogenase (Complex I) that is believed to belong to the minimal assembly required for catalysis. Complex I functions in the transfer of electrons from NADH to the respiratory chain. The immediate electron acceptor for the enzyme is believed to be ubiquinone.</text>
</comment>
<comment type="subcellular location">
    <subcellularLocation>
        <location evidence="2 18">Mitochondrion inner membrane</location>
        <topology evidence="2 18">Multi-pass membrane protein</topology>
    </subcellularLocation>
</comment>
<evidence type="ECO:0000256" key="12">
    <source>
        <dbReference type="ARBA" id="ARBA00022989"/>
    </source>
</evidence>
<keyword evidence="8 18" id="KW-0812">Transmembrane</keyword>
<evidence type="ECO:0000256" key="9">
    <source>
        <dbReference type="ARBA" id="ARBA00022792"/>
    </source>
</evidence>
<keyword evidence="11 18" id="KW-0249">Electron transport</keyword>
<keyword evidence="13 18" id="KW-0520">NAD</keyword>
<dbReference type="InterPro" id="IPR001750">
    <property type="entry name" value="ND/Mrp_TM"/>
</dbReference>
<evidence type="ECO:0000256" key="16">
    <source>
        <dbReference type="ARBA" id="ARBA00023136"/>
    </source>
</evidence>
<geneLocation type="mitochondrion" evidence="20"/>
<feature type="transmembrane region" description="Helical" evidence="18">
    <location>
        <begin position="167"/>
        <end position="189"/>
    </location>
</feature>
<accession>A0A343A4E4</accession>
<evidence type="ECO:0000256" key="1">
    <source>
        <dbReference type="ARBA" id="ARBA00003257"/>
    </source>
</evidence>
<evidence type="ECO:0000256" key="3">
    <source>
        <dbReference type="ARBA" id="ARBA00007012"/>
    </source>
</evidence>
<evidence type="ECO:0000256" key="17">
    <source>
        <dbReference type="ARBA" id="ARBA00049551"/>
    </source>
</evidence>
<feature type="transmembrane region" description="Helical" evidence="18">
    <location>
        <begin position="139"/>
        <end position="160"/>
    </location>
</feature>
<dbReference type="GO" id="GO:0008137">
    <property type="term" value="F:NADH dehydrogenase (ubiquinone) activity"/>
    <property type="evidence" value="ECO:0007669"/>
    <property type="project" value="UniProtKB-EC"/>
</dbReference>
<evidence type="ECO:0000256" key="7">
    <source>
        <dbReference type="ARBA" id="ARBA00022660"/>
    </source>
</evidence>
<keyword evidence="6" id="KW-0813">Transport</keyword>
<evidence type="ECO:0000313" key="20">
    <source>
        <dbReference type="EMBL" id="AOY39422.1"/>
    </source>
</evidence>
<keyword evidence="10 18" id="KW-1278">Translocase</keyword>
<feature type="transmembrane region" description="Helical" evidence="18">
    <location>
        <begin position="228"/>
        <end position="247"/>
    </location>
</feature>
<protein>
    <recommendedName>
        <fullName evidence="5 18">NADH-ubiquinone oxidoreductase chain 2</fullName>
        <ecNumber evidence="4 18">7.1.1.2</ecNumber>
    </recommendedName>
</protein>
<reference evidence="20" key="1">
    <citation type="submission" date="2016-04" db="EMBL/GenBank/DDBJ databases">
        <title>Mitochondria of unsequenced beetle families.</title>
        <authorList>
            <person name="Linard B."/>
            <person name="Andujar C."/>
            <person name="Arribas P."/>
            <person name="Vogler A.P."/>
        </authorList>
    </citation>
    <scope>NUCLEOTIDE SEQUENCE</scope>
</reference>
<evidence type="ECO:0000256" key="5">
    <source>
        <dbReference type="ARBA" id="ARBA00021008"/>
    </source>
</evidence>
<keyword evidence="9 18" id="KW-0999">Mitochondrion inner membrane</keyword>
<evidence type="ECO:0000256" key="14">
    <source>
        <dbReference type="ARBA" id="ARBA00023075"/>
    </source>
</evidence>
<dbReference type="GO" id="GO:0006120">
    <property type="term" value="P:mitochondrial electron transport, NADH to ubiquinone"/>
    <property type="evidence" value="ECO:0007669"/>
    <property type="project" value="InterPro"/>
</dbReference>
<name>A0A343A4E4_9CUCU</name>
<evidence type="ECO:0000256" key="6">
    <source>
        <dbReference type="ARBA" id="ARBA00022448"/>
    </source>
</evidence>
<keyword evidence="12 18" id="KW-1133">Transmembrane helix</keyword>
<evidence type="ECO:0000256" key="11">
    <source>
        <dbReference type="ARBA" id="ARBA00022982"/>
    </source>
</evidence>
<dbReference type="PANTHER" id="PTHR46552">
    <property type="entry name" value="NADH-UBIQUINONE OXIDOREDUCTASE CHAIN 2"/>
    <property type="match status" value="1"/>
</dbReference>
<feature type="domain" description="NADH:quinone oxidoreductase/Mrp antiporter transmembrane" evidence="19">
    <location>
        <begin position="18"/>
        <end position="278"/>
    </location>
</feature>
<keyword evidence="7 18" id="KW-0679">Respiratory chain</keyword>
<evidence type="ECO:0000256" key="15">
    <source>
        <dbReference type="ARBA" id="ARBA00023128"/>
    </source>
</evidence>
<feature type="transmembrane region" description="Helical" evidence="18">
    <location>
        <begin position="25"/>
        <end position="42"/>
    </location>
</feature>
<keyword evidence="14 18" id="KW-0830">Ubiquinone</keyword>
<feature type="transmembrane region" description="Helical" evidence="18">
    <location>
        <begin position="310"/>
        <end position="329"/>
    </location>
</feature>
<feature type="transmembrane region" description="Helical" evidence="18">
    <location>
        <begin position="267"/>
        <end position="290"/>
    </location>
</feature>
<evidence type="ECO:0000256" key="2">
    <source>
        <dbReference type="ARBA" id="ARBA00004448"/>
    </source>
</evidence>
<organism evidence="20">
    <name type="scientific">Disteniidae sp. BMNH 899837</name>
    <dbReference type="NCBI Taxonomy" id="1903814"/>
    <lineage>
        <taxon>Eukaryota</taxon>
        <taxon>Metazoa</taxon>
        <taxon>Ecdysozoa</taxon>
        <taxon>Arthropoda</taxon>
        <taxon>Hexapoda</taxon>
        <taxon>Insecta</taxon>
        <taxon>Pterygota</taxon>
        <taxon>Neoptera</taxon>
        <taxon>Endopterygota</taxon>
        <taxon>Coleoptera</taxon>
        <taxon>Polyphaga</taxon>
        <taxon>Cucujiformia</taxon>
        <taxon>Chrysomeloidea</taxon>
        <taxon>Cerambycidae</taxon>
        <taxon>Disteniinae</taxon>
    </lineage>
</organism>
<dbReference type="PRINTS" id="PR01436">
    <property type="entry name" value="NADHDHGNASE2"/>
</dbReference>
<evidence type="ECO:0000256" key="18">
    <source>
        <dbReference type="RuleBase" id="RU003403"/>
    </source>
</evidence>